<keyword evidence="1" id="KW-1133">Transmembrane helix</keyword>
<accession>A0A163D5C7</accession>
<reference evidence="3" key="1">
    <citation type="submission" date="2015-06" db="EMBL/GenBank/DDBJ databases">
        <title>Expansion of signal transduction pathways in fungi by whole-genome duplication.</title>
        <authorList>
            <consortium name="DOE Joint Genome Institute"/>
            <person name="Corrochano L.M."/>
            <person name="Kuo A."/>
            <person name="Marcet-Houben M."/>
            <person name="Polaino S."/>
            <person name="Salamov A."/>
            <person name="Villalobos J.M."/>
            <person name="Alvarez M.I."/>
            <person name="Avalos J."/>
            <person name="Benito E.P."/>
            <person name="Benoit I."/>
            <person name="Burger G."/>
            <person name="Camino L.P."/>
            <person name="Canovas D."/>
            <person name="Cerda-Olmedo E."/>
            <person name="Cheng J.-F."/>
            <person name="Dominguez A."/>
            <person name="Elias M."/>
            <person name="Eslava A.P."/>
            <person name="Glaser F."/>
            <person name="Grimwood J."/>
            <person name="Gutierrez G."/>
            <person name="Heitman J."/>
            <person name="Henrissat B."/>
            <person name="Iturriaga E.A."/>
            <person name="Lang B.F."/>
            <person name="Lavin J.L."/>
            <person name="Lee S."/>
            <person name="Li W."/>
            <person name="Lindquist E."/>
            <person name="Lopez-Garcia S."/>
            <person name="Luque E.M."/>
            <person name="Marcos A.T."/>
            <person name="Martin J."/>
            <person name="McCluskey K."/>
            <person name="Medina H.R."/>
            <person name="Miralles-Duran A."/>
            <person name="Miyazaki A."/>
            <person name="Munoz-Torres E."/>
            <person name="Oguiza J.A."/>
            <person name="Ohm R."/>
            <person name="Olmedo M."/>
            <person name="Orejas M."/>
            <person name="Ortiz-Castellanos L."/>
            <person name="Pisabarro A.G."/>
            <person name="Rodriguez-Romero J."/>
            <person name="Ruiz-Herrera J."/>
            <person name="Ruiz-Vazquez R."/>
            <person name="Sanz C."/>
            <person name="Schackwitz W."/>
            <person name="Schmutz J."/>
            <person name="Shahriari M."/>
            <person name="Shelest E."/>
            <person name="Silva-Franco F."/>
            <person name="Soanes D."/>
            <person name="Syed K."/>
            <person name="Tagua V.G."/>
            <person name="Talbot N.J."/>
            <person name="Thon M."/>
            <person name="De vries R.P."/>
            <person name="Wiebenga A."/>
            <person name="Yadav J.S."/>
            <person name="Braun E.L."/>
            <person name="Baker S."/>
            <person name="Garre V."/>
            <person name="Horwitz B."/>
            <person name="Torres-Martinez S."/>
            <person name="Idnurm A."/>
            <person name="Herrera-Estrella A."/>
            <person name="Gabaldon T."/>
            <person name="Grigoriev I.V."/>
        </authorList>
    </citation>
    <scope>NUCLEOTIDE SEQUENCE [LARGE SCALE GENOMIC DNA]</scope>
    <source>
        <strain evidence="3">NRRL 1555(-)</strain>
    </source>
</reference>
<feature type="transmembrane region" description="Helical" evidence="1">
    <location>
        <begin position="88"/>
        <end position="107"/>
    </location>
</feature>
<dbReference type="InParanoid" id="A0A163D5C7"/>
<protein>
    <submittedName>
        <fullName evidence="2">Uncharacterized protein</fullName>
    </submittedName>
</protein>
<proteinExistence type="predicted"/>
<dbReference type="VEuPathDB" id="FungiDB:PHYBLDRAFT_172711"/>
<feature type="transmembrane region" description="Helical" evidence="1">
    <location>
        <begin position="143"/>
        <end position="162"/>
    </location>
</feature>
<evidence type="ECO:0000313" key="2">
    <source>
        <dbReference type="EMBL" id="OAD68860.1"/>
    </source>
</evidence>
<keyword evidence="1" id="KW-0472">Membrane</keyword>
<keyword evidence="1" id="KW-0812">Transmembrane</keyword>
<dbReference type="GeneID" id="28997766"/>
<dbReference type="EMBL" id="KV440993">
    <property type="protein sequence ID" value="OAD68860.1"/>
    <property type="molecule type" value="Genomic_DNA"/>
</dbReference>
<gene>
    <name evidence="2" type="ORF">PHYBLDRAFT_172711</name>
</gene>
<organism evidence="2 3">
    <name type="scientific">Phycomyces blakesleeanus (strain ATCC 8743b / DSM 1359 / FGSC 10004 / NBRC 33097 / NRRL 1555)</name>
    <dbReference type="NCBI Taxonomy" id="763407"/>
    <lineage>
        <taxon>Eukaryota</taxon>
        <taxon>Fungi</taxon>
        <taxon>Fungi incertae sedis</taxon>
        <taxon>Mucoromycota</taxon>
        <taxon>Mucoromycotina</taxon>
        <taxon>Mucoromycetes</taxon>
        <taxon>Mucorales</taxon>
        <taxon>Phycomycetaceae</taxon>
        <taxon>Phycomyces</taxon>
    </lineage>
</organism>
<evidence type="ECO:0000313" key="3">
    <source>
        <dbReference type="Proteomes" id="UP000077315"/>
    </source>
</evidence>
<dbReference type="AlphaFoldDB" id="A0A163D5C7"/>
<dbReference type="Proteomes" id="UP000077315">
    <property type="component" value="Unassembled WGS sequence"/>
</dbReference>
<evidence type="ECO:0000256" key="1">
    <source>
        <dbReference type="SAM" id="Phobius"/>
    </source>
</evidence>
<sequence>MNRARRGLRVTATKWFEMGTKKYINKQGGLVNSKRRLPSKNTVHLGLAIFGNTFLLNEYVKTSYAKSINSNKTVLISRIPVLFNRPRLYRAIYYCNAFAKYISYFLLNTATPKTQKYYIQGFWLGCTKIYRRRFMALIDVQEMFVQFRISVCICVCVVLGVLNERKILCLTFLRQALKKMIFGTPVYFLCGYVRKYCGKLK</sequence>
<dbReference type="RefSeq" id="XP_018286900.1">
    <property type="nucleotide sequence ID" value="XM_018436860.1"/>
</dbReference>
<keyword evidence="3" id="KW-1185">Reference proteome</keyword>
<name>A0A163D5C7_PHYB8</name>